<dbReference type="Pfam" id="PF13411">
    <property type="entry name" value="MerR_1"/>
    <property type="match status" value="1"/>
</dbReference>
<feature type="domain" description="HTH merR-type" evidence="10">
    <location>
        <begin position="9"/>
        <end position="54"/>
    </location>
</feature>
<evidence type="ECO:0000256" key="6">
    <source>
        <dbReference type="ARBA" id="ARBA00023125"/>
    </source>
</evidence>
<accession>A0ABS2PDI5</accession>
<feature type="DNA-binding region" description="H-T-H motif" evidence="8">
    <location>
        <begin position="6"/>
        <end position="26"/>
    </location>
</feature>
<dbReference type="InterPro" id="IPR009061">
    <property type="entry name" value="DNA-bd_dom_put_sf"/>
</dbReference>
<name>A0ABS2PDI5_9BACL</name>
<dbReference type="InterPro" id="IPR023522">
    <property type="entry name" value="Chrosome_anchoring_RacA"/>
</dbReference>
<keyword evidence="1 8" id="KW-0963">Cytoplasm</keyword>
<comment type="subcellular location">
    <subcellularLocation>
        <location evidence="8">Cytoplasm</location>
    </subcellularLocation>
    <text evidence="8">Localizes to cell poles and nucleoid.</text>
</comment>
<sequence length="172" mass="20204">MKLAKTQYVADQLNVAPKTIQNWVRKHEVPVITNDRGHYLYDVLAIEKLRQVKERQLPDREPVLQELATIKPSEDEKALLKASTQEAEKRMEDIIKRLDHLERMIEQKADEVVSFQLLKHRTELDDVQQSVKSIEDQLTVIEHQQIEKAEKEKTVQPKSLTPRKRQNIFSFS</sequence>
<evidence type="ECO:0000256" key="9">
    <source>
        <dbReference type="SAM" id="MobiDB-lite"/>
    </source>
</evidence>
<keyword evidence="3 8" id="KW-0159">Chromosome partition</keyword>
<gene>
    <name evidence="8" type="primary">racA</name>
    <name evidence="11" type="ORF">JOD17_002583</name>
</gene>
<dbReference type="Gene3D" id="1.10.1660.10">
    <property type="match status" value="1"/>
</dbReference>
<evidence type="ECO:0000256" key="2">
    <source>
        <dbReference type="ARBA" id="ARBA00022618"/>
    </source>
</evidence>
<keyword evidence="12" id="KW-1185">Reference proteome</keyword>
<evidence type="ECO:0000313" key="12">
    <source>
        <dbReference type="Proteomes" id="UP000741863"/>
    </source>
</evidence>
<evidence type="ECO:0000256" key="7">
    <source>
        <dbReference type="ARBA" id="ARBA00023306"/>
    </source>
</evidence>
<keyword evidence="6 8" id="KW-0238">DNA-binding</keyword>
<dbReference type="EMBL" id="JAFBEC010000007">
    <property type="protein sequence ID" value="MBM7633489.1"/>
    <property type="molecule type" value="Genomic_DNA"/>
</dbReference>
<evidence type="ECO:0000259" key="10">
    <source>
        <dbReference type="Pfam" id="PF13411"/>
    </source>
</evidence>
<evidence type="ECO:0000256" key="3">
    <source>
        <dbReference type="ARBA" id="ARBA00022829"/>
    </source>
</evidence>
<feature type="coiled-coil region" evidence="8">
    <location>
        <begin position="84"/>
        <end position="144"/>
    </location>
</feature>
<protein>
    <recommendedName>
        <fullName evidence="8">Chromosome-anchoring protein RacA</fullName>
    </recommendedName>
</protein>
<evidence type="ECO:0000256" key="1">
    <source>
        <dbReference type="ARBA" id="ARBA00022490"/>
    </source>
</evidence>
<keyword evidence="4 8" id="KW-0749">Sporulation</keyword>
<proteinExistence type="inferred from homology"/>
<dbReference type="InterPro" id="IPR000551">
    <property type="entry name" value="MerR-type_HTH_dom"/>
</dbReference>
<comment type="function">
    <text evidence="8">Required for the formation of axial filaments and for anchoring the origin regions at the cell poles in sporulating cells, thus ensuring proper chromosome segregation in the prespore. Binds in a dispersed manner throughout the chromosome but preferentially to sites clustered in the origin portion of the chromosome, causing condensation of the chromosome and its remodeling into an elongated, anchored structure.</text>
</comment>
<organism evidence="11 12">
    <name type="scientific">Geomicrobium sediminis</name>
    <dbReference type="NCBI Taxonomy" id="1347788"/>
    <lineage>
        <taxon>Bacteria</taxon>
        <taxon>Bacillati</taxon>
        <taxon>Bacillota</taxon>
        <taxon>Bacilli</taxon>
        <taxon>Bacillales</taxon>
        <taxon>Geomicrobium</taxon>
    </lineage>
</organism>
<evidence type="ECO:0000256" key="5">
    <source>
        <dbReference type="ARBA" id="ARBA00023054"/>
    </source>
</evidence>
<evidence type="ECO:0000256" key="8">
    <source>
        <dbReference type="HAMAP-Rule" id="MF_01170"/>
    </source>
</evidence>
<keyword evidence="5 8" id="KW-0175">Coiled coil</keyword>
<feature type="region of interest" description="Disordered" evidence="9">
    <location>
        <begin position="148"/>
        <end position="172"/>
    </location>
</feature>
<evidence type="ECO:0000256" key="4">
    <source>
        <dbReference type="ARBA" id="ARBA00022969"/>
    </source>
</evidence>
<dbReference type="RefSeq" id="WP_204698164.1">
    <property type="nucleotide sequence ID" value="NZ_JAFBEC010000007.1"/>
</dbReference>
<dbReference type="SUPFAM" id="SSF46955">
    <property type="entry name" value="Putative DNA-binding domain"/>
    <property type="match status" value="1"/>
</dbReference>
<comment type="similarity">
    <text evidence="8">Belongs to the RacA family.</text>
</comment>
<comment type="caution">
    <text evidence="11">The sequence shown here is derived from an EMBL/GenBank/DDBJ whole genome shotgun (WGS) entry which is preliminary data.</text>
</comment>
<dbReference type="HAMAP" id="MF_01170">
    <property type="entry name" value="RacA"/>
    <property type="match status" value="1"/>
</dbReference>
<dbReference type="Proteomes" id="UP000741863">
    <property type="component" value="Unassembled WGS sequence"/>
</dbReference>
<keyword evidence="2 8" id="KW-0132">Cell division</keyword>
<reference evidence="11 12" key="1">
    <citation type="submission" date="2021-01" db="EMBL/GenBank/DDBJ databases">
        <title>Genomic Encyclopedia of Type Strains, Phase IV (KMG-IV): sequencing the most valuable type-strain genomes for metagenomic binning, comparative biology and taxonomic classification.</title>
        <authorList>
            <person name="Goeker M."/>
        </authorList>
    </citation>
    <scope>NUCLEOTIDE SEQUENCE [LARGE SCALE GENOMIC DNA]</scope>
    <source>
        <strain evidence="11 12">DSM 25540</strain>
    </source>
</reference>
<keyword evidence="7 8" id="KW-0131">Cell cycle</keyword>
<evidence type="ECO:0000313" key="11">
    <source>
        <dbReference type="EMBL" id="MBM7633489.1"/>
    </source>
</evidence>